<dbReference type="Proteomes" id="UP000231702">
    <property type="component" value="Unassembled WGS sequence"/>
</dbReference>
<feature type="region of interest" description="Disordered" evidence="1">
    <location>
        <begin position="212"/>
        <end position="231"/>
    </location>
</feature>
<accession>A0A285IGQ0</accession>
<gene>
    <name evidence="4" type="ORF">CVM39_11305</name>
    <name evidence="5" type="ORF">SAMN06297129_1107</name>
</gene>
<evidence type="ECO:0000256" key="2">
    <source>
        <dbReference type="SAM" id="SignalP"/>
    </source>
</evidence>
<dbReference type="AlphaFoldDB" id="A0A285IGQ0"/>
<dbReference type="Gene3D" id="2.30.30.240">
    <property type="entry name" value="PRC-barrel domain"/>
    <property type="match status" value="1"/>
</dbReference>
<dbReference type="PANTHER" id="PTHR36505">
    <property type="entry name" value="BLR1072 PROTEIN"/>
    <property type="match status" value="1"/>
</dbReference>
<dbReference type="RefSeq" id="WP_097144884.1">
    <property type="nucleotide sequence ID" value="NZ_OBEA01000002.1"/>
</dbReference>
<dbReference type="PANTHER" id="PTHR36505:SF1">
    <property type="entry name" value="BLR1072 PROTEIN"/>
    <property type="match status" value="1"/>
</dbReference>
<dbReference type="EMBL" id="OBEA01000002">
    <property type="protein sequence ID" value="SNY47144.1"/>
    <property type="molecule type" value="Genomic_DNA"/>
</dbReference>
<evidence type="ECO:0000313" key="7">
    <source>
        <dbReference type="Proteomes" id="UP000231702"/>
    </source>
</evidence>
<reference evidence="5 6" key="1">
    <citation type="submission" date="2017-09" db="EMBL/GenBank/DDBJ databases">
        <authorList>
            <person name="Ehlers B."/>
            <person name="Leendertz F.H."/>
        </authorList>
    </citation>
    <scope>NUCLEOTIDE SEQUENCE [LARGE SCALE GENOMIC DNA]</scope>
    <source>
        <strain evidence="5 6">CGMCC 1.12662</strain>
    </source>
</reference>
<proteinExistence type="predicted"/>
<keyword evidence="2" id="KW-0732">Signal</keyword>
<feature type="chain" id="PRO_5013307000" evidence="2">
    <location>
        <begin position="29"/>
        <end position="231"/>
    </location>
</feature>
<evidence type="ECO:0000313" key="5">
    <source>
        <dbReference type="EMBL" id="SNY47144.1"/>
    </source>
</evidence>
<feature type="region of interest" description="Disordered" evidence="1">
    <location>
        <begin position="51"/>
        <end position="89"/>
    </location>
</feature>
<evidence type="ECO:0000313" key="6">
    <source>
        <dbReference type="Proteomes" id="UP000231655"/>
    </source>
</evidence>
<protein>
    <submittedName>
        <fullName evidence="5">PRC-barrel domain-containing protein</fullName>
    </submittedName>
</protein>
<dbReference type="Proteomes" id="UP000231655">
    <property type="component" value="Unassembled WGS sequence"/>
</dbReference>
<keyword evidence="7" id="KW-1185">Reference proteome</keyword>
<dbReference type="EMBL" id="PGTD01000016">
    <property type="protein sequence ID" value="PJE29027.1"/>
    <property type="molecule type" value="Genomic_DNA"/>
</dbReference>
<dbReference type="InterPro" id="IPR011033">
    <property type="entry name" value="PRC_barrel-like_sf"/>
</dbReference>
<dbReference type="Pfam" id="PF05239">
    <property type="entry name" value="PRC"/>
    <property type="match status" value="1"/>
</dbReference>
<evidence type="ECO:0000259" key="3">
    <source>
        <dbReference type="Pfam" id="PF05239"/>
    </source>
</evidence>
<reference evidence="4 7" key="2">
    <citation type="journal article" date="2018" name="Int. J. Syst. Evol. Microbiol.">
        <title>Pseudooceanicola lipolyticus sp. nov., a marine alphaproteobacterium, reclassification of Oceanicola flagellatus as Pseudooceanicola flagellatus comb. nov. and emended description of the genus Pseudooceanicola.</title>
        <authorList>
            <person name="Huang M.-M."/>
            <person name="Guo L.-L."/>
            <person name="Wu Y.-H."/>
            <person name="Lai Q.-L."/>
            <person name="Shao Z.-Z."/>
            <person name="Wang C.-S."/>
            <person name="Wu M."/>
            <person name="Xu X.-W."/>
        </authorList>
    </citation>
    <scope>NUCLEOTIDE SEQUENCE [LARGE SCALE GENOMIC DNA]</scope>
    <source>
        <strain evidence="4 7">Ar-45</strain>
    </source>
</reference>
<dbReference type="SUPFAM" id="SSF50346">
    <property type="entry name" value="PRC-barrel domain"/>
    <property type="match status" value="1"/>
</dbReference>
<organism evidence="5 6">
    <name type="scientific">Pseudooceanicola antarcticus</name>
    <dbReference type="NCBI Taxonomy" id="1247613"/>
    <lineage>
        <taxon>Bacteria</taxon>
        <taxon>Pseudomonadati</taxon>
        <taxon>Pseudomonadota</taxon>
        <taxon>Alphaproteobacteria</taxon>
        <taxon>Rhodobacterales</taxon>
        <taxon>Paracoccaceae</taxon>
        <taxon>Pseudooceanicola</taxon>
    </lineage>
</organism>
<dbReference type="InterPro" id="IPR027275">
    <property type="entry name" value="PRC-brl_dom"/>
</dbReference>
<evidence type="ECO:0000313" key="4">
    <source>
        <dbReference type="EMBL" id="PJE29027.1"/>
    </source>
</evidence>
<sequence>MKTLIASTSRTALIALALAAPVMTPVHAIAQDTEMKEDGTTDPLLAPKAGAEVDAEADTSADPLAPEGADVAQDGAPEGMADPMADPMAPVGAETEMAEGEPEAQAVEGQITLQDQDTILAEDLLGAPVYNNEDEKVGDINDLIIALSGNVEGVVIGVGGFLGLGEKDVAIEMAQLQVATSEGDVQRLVTSASRADLESAPEFVTAQEQAREAEALKMQSETTGGTEIPVE</sequence>
<evidence type="ECO:0000256" key="1">
    <source>
        <dbReference type="SAM" id="MobiDB-lite"/>
    </source>
</evidence>
<feature type="signal peptide" evidence="2">
    <location>
        <begin position="1"/>
        <end position="28"/>
    </location>
</feature>
<name>A0A285IGQ0_9RHOB</name>
<feature type="domain" description="PRC-barrel" evidence="3">
    <location>
        <begin position="117"/>
        <end position="178"/>
    </location>
</feature>
<dbReference type="OrthoDB" id="7727620at2"/>